<keyword evidence="2" id="KW-1185">Reference proteome</keyword>
<protein>
    <submittedName>
        <fullName evidence="1">Uncharacterized protein</fullName>
    </submittedName>
</protein>
<dbReference type="OrthoDB" id="383500at2157"/>
<name>A0A484I4C9_9ARCH</name>
<dbReference type="Proteomes" id="UP000294299">
    <property type="component" value="Chromosome NFRAN"/>
</dbReference>
<organism evidence="1 2">
    <name type="scientific">Candidatus Nitrosocosmicus franklandianus</name>
    <dbReference type="NCBI Taxonomy" id="1798806"/>
    <lineage>
        <taxon>Archaea</taxon>
        <taxon>Nitrososphaerota</taxon>
        <taxon>Nitrososphaeria</taxon>
        <taxon>Nitrososphaerales</taxon>
        <taxon>Nitrososphaeraceae</taxon>
        <taxon>Candidatus Nitrosocosmicus</taxon>
    </lineage>
</organism>
<accession>A0A484I4C9</accession>
<dbReference type="KEGG" id="nfn:NFRAN_0295"/>
<sequence length="125" mass="14021">MNYYRKKCRVEYNYLIFGILAVLFISIPGSALASSKSPYESGFDHGYEDAQLFYPSERYINQPGKGPEFHTSEFMNGYYAGYAAYEAATAGSSEYDCSEGSDGCNGNIYCDLDDSGDRPCYDRFD</sequence>
<gene>
    <name evidence="1" type="ORF">NFRAN_0295</name>
</gene>
<dbReference type="RefSeq" id="WP_134482712.1">
    <property type="nucleotide sequence ID" value="NZ_LR216287.1"/>
</dbReference>
<evidence type="ECO:0000313" key="1">
    <source>
        <dbReference type="EMBL" id="VFJ12616.1"/>
    </source>
</evidence>
<dbReference type="GeneID" id="39419856"/>
<proteinExistence type="predicted"/>
<dbReference type="EMBL" id="LR216287">
    <property type="protein sequence ID" value="VFJ12616.1"/>
    <property type="molecule type" value="Genomic_DNA"/>
</dbReference>
<reference evidence="1 2" key="1">
    <citation type="submission" date="2019-02" db="EMBL/GenBank/DDBJ databases">
        <authorList>
            <person name="Lehtovirta-Morley E L."/>
        </authorList>
    </citation>
    <scope>NUCLEOTIDE SEQUENCE [LARGE SCALE GENOMIC DNA]</scope>
    <source>
        <strain evidence="1">NFRAN1</strain>
    </source>
</reference>
<dbReference type="AlphaFoldDB" id="A0A484I4C9"/>
<evidence type="ECO:0000313" key="2">
    <source>
        <dbReference type="Proteomes" id="UP000294299"/>
    </source>
</evidence>